<dbReference type="CDD" id="cd09274">
    <property type="entry name" value="RNase_HI_RT_Ty3"/>
    <property type="match status" value="1"/>
</dbReference>
<feature type="compositionally biased region" description="Basic and acidic residues" evidence="2">
    <location>
        <begin position="69"/>
        <end position="79"/>
    </location>
</feature>
<dbReference type="CDD" id="cd00303">
    <property type="entry name" value="retropepsin_like"/>
    <property type="match status" value="1"/>
</dbReference>
<feature type="region of interest" description="Disordered" evidence="2">
    <location>
        <begin position="35"/>
        <end position="96"/>
    </location>
</feature>
<dbReference type="InterPro" id="IPR043502">
    <property type="entry name" value="DNA/RNA_pol_sf"/>
</dbReference>
<sequence length="490" mass="54776">MDLSYKVEERNRVLAKLREEQDKASKAIKVFQSTKWTTTRPSFSKPTTPTESNASNAKTNGGTNVSRNTENRSSTEKKTASTSRTGRSKYQGLTDEEIARKRALGECFTSDEKYSPTHKCKNKHLHVLILSGPLEEGEEDELIEDDEIQKEGEELTGSLMSLSMNSIVGITGGRTMKLVGKIKGEDVLIMIDSGASHNFISTSFVDKMSLPKVKTSSYTITVGDGHSVKSEGRCDSSLARTEVCYKTVMRSIKKGGQGFQIELGTMEAHVNKDEPVPEAMQHILKQFSEVCEPLHGLPPPRTRDHAILIKEGSQPPNIRQYRYAHSQKTKIEKLKAFEALKAAMTSVPVLAMPNFSLPFEMETDASGYGVGAVLIQGKRPIAYFSQMLSNQAHKCSVYERELMAIVLAVKKWRHYLIGHKFVIRTDQKALKYLLEQCIIDADWASKLMGYNFEIQYKPGAENKAADALSRRGETVELNAFSIWKFDELDS</sequence>
<evidence type="ECO:0000256" key="2">
    <source>
        <dbReference type="SAM" id="MobiDB-lite"/>
    </source>
</evidence>
<dbReference type="Gene3D" id="2.40.70.10">
    <property type="entry name" value="Acid Proteases"/>
    <property type="match status" value="1"/>
</dbReference>
<dbReference type="Pfam" id="PF17919">
    <property type="entry name" value="RT_RNaseH_2"/>
    <property type="match status" value="1"/>
</dbReference>
<accession>A0A834T963</accession>
<dbReference type="PANTHER" id="PTHR34072">
    <property type="entry name" value="ENZYMATIC POLYPROTEIN-RELATED"/>
    <property type="match status" value="1"/>
</dbReference>
<dbReference type="InterPro" id="IPR041577">
    <property type="entry name" value="RT_RNaseH_2"/>
</dbReference>
<gene>
    <name evidence="4" type="ORF">G2W53_023178</name>
</gene>
<dbReference type="Pfam" id="PF13650">
    <property type="entry name" value="Asp_protease_2"/>
    <property type="match status" value="1"/>
</dbReference>
<dbReference type="AlphaFoldDB" id="A0A834T963"/>
<feature type="coiled-coil region" evidence="1">
    <location>
        <begin position="7"/>
        <end position="34"/>
    </location>
</feature>
<dbReference type="PANTHER" id="PTHR34072:SF55">
    <property type="entry name" value="DNA_RNA POLYMERASES SUPERFAMILY PROTEIN"/>
    <property type="match status" value="1"/>
</dbReference>
<evidence type="ECO:0000259" key="3">
    <source>
        <dbReference type="Pfam" id="PF17919"/>
    </source>
</evidence>
<dbReference type="OrthoDB" id="6772952at2759"/>
<evidence type="ECO:0000313" key="5">
    <source>
        <dbReference type="Proteomes" id="UP000634136"/>
    </source>
</evidence>
<reference evidence="4" key="1">
    <citation type="submission" date="2020-09" db="EMBL/GenBank/DDBJ databases">
        <title>Genome-Enabled Discovery of Anthraquinone Biosynthesis in Senna tora.</title>
        <authorList>
            <person name="Kang S.-H."/>
            <person name="Pandey R.P."/>
            <person name="Lee C.-M."/>
            <person name="Sim J.-S."/>
            <person name="Jeong J.-T."/>
            <person name="Choi B.-S."/>
            <person name="Jung M."/>
            <person name="Ginzburg D."/>
            <person name="Zhao K."/>
            <person name="Won S.Y."/>
            <person name="Oh T.-J."/>
            <person name="Yu Y."/>
            <person name="Kim N.-H."/>
            <person name="Lee O.R."/>
            <person name="Lee T.-H."/>
            <person name="Bashyal P."/>
            <person name="Kim T.-S."/>
            <person name="Lee W.-H."/>
            <person name="Kawkins C."/>
            <person name="Kim C.-K."/>
            <person name="Kim J.S."/>
            <person name="Ahn B.O."/>
            <person name="Rhee S.Y."/>
            <person name="Sohng J.K."/>
        </authorList>
    </citation>
    <scope>NUCLEOTIDE SEQUENCE</scope>
    <source>
        <tissue evidence="4">Leaf</tissue>
    </source>
</reference>
<dbReference type="Gene3D" id="3.10.20.370">
    <property type="match status" value="1"/>
</dbReference>
<keyword evidence="5" id="KW-1185">Reference proteome</keyword>
<dbReference type="Proteomes" id="UP000634136">
    <property type="component" value="Unassembled WGS sequence"/>
</dbReference>
<comment type="caution">
    <text evidence="4">The sequence shown here is derived from an EMBL/GenBank/DDBJ whole genome shotgun (WGS) entry which is preliminary data.</text>
</comment>
<dbReference type="FunFam" id="3.10.20.370:FF:000001">
    <property type="entry name" value="Retrovirus-related Pol polyprotein from transposon 17.6-like protein"/>
    <property type="match status" value="1"/>
</dbReference>
<dbReference type="EMBL" id="JAAIUW010000008">
    <property type="protein sequence ID" value="KAF7817723.1"/>
    <property type="molecule type" value="Genomic_DNA"/>
</dbReference>
<keyword evidence="1" id="KW-0175">Coiled coil</keyword>
<feature type="compositionally biased region" description="Polar residues" evidence="2">
    <location>
        <begin position="35"/>
        <end position="68"/>
    </location>
</feature>
<feature type="domain" description="Reverse transcriptase/retrotransposon-derived protein RNase H-like" evidence="3">
    <location>
        <begin position="333"/>
        <end position="423"/>
    </location>
</feature>
<evidence type="ECO:0000256" key="1">
    <source>
        <dbReference type="SAM" id="Coils"/>
    </source>
</evidence>
<organism evidence="4 5">
    <name type="scientific">Senna tora</name>
    <dbReference type="NCBI Taxonomy" id="362788"/>
    <lineage>
        <taxon>Eukaryota</taxon>
        <taxon>Viridiplantae</taxon>
        <taxon>Streptophyta</taxon>
        <taxon>Embryophyta</taxon>
        <taxon>Tracheophyta</taxon>
        <taxon>Spermatophyta</taxon>
        <taxon>Magnoliopsida</taxon>
        <taxon>eudicotyledons</taxon>
        <taxon>Gunneridae</taxon>
        <taxon>Pentapetalae</taxon>
        <taxon>rosids</taxon>
        <taxon>fabids</taxon>
        <taxon>Fabales</taxon>
        <taxon>Fabaceae</taxon>
        <taxon>Caesalpinioideae</taxon>
        <taxon>Cassia clade</taxon>
        <taxon>Senna</taxon>
    </lineage>
</organism>
<proteinExistence type="predicted"/>
<dbReference type="InterPro" id="IPR021109">
    <property type="entry name" value="Peptidase_aspartic_dom_sf"/>
</dbReference>
<evidence type="ECO:0000313" key="4">
    <source>
        <dbReference type="EMBL" id="KAF7817723.1"/>
    </source>
</evidence>
<dbReference type="SUPFAM" id="SSF56672">
    <property type="entry name" value="DNA/RNA polymerases"/>
    <property type="match status" value="1"/>
</dbReference>
<name>A0A834T963_9FABA</name>
<protein>
    <submittedName>
        <fullName evidence="4">Putative mitochondrial protein</fullName>
    </submittedName>
</protein>